<keyword evidence="4" id="KW-1185">Reference proteome</keyword>
<dbReference type="AlphaFoldDB" id="A0A8T1V4Q3"/>
<reference evidence="3" key="1">
    <citation type="submission" date="2021-02" db="EMBL/GenBank/DDBJ databases">
        <authorList>
            <person name="Palmer J.M."/>
        </authorList>
    </citation>
    <scope>NUCLEOTIDE SEQUENCE</scope>
    <source>
        <strain evidence="3">SCRP23</strain>
    </source>
</reference>
<name>A0A8T1V4Q3_9STRA</name>
<organism evidence="3 4">
    <name type="scientific">Phytophthora boehmeriae</name>
    <dbReference type="NCBI Taxonomy" id="109152"/>
    <lineage>
        <taxon>Eukaryota</taxon>
        <taxon>Sar</taxon>
        <taxon>Stramenopiles</taxon>
        <taxon>Oomycota</taxon>
        <taxon>Peronosporomycetes</taxon>
        <taxon>Peronosporales</taxon>
        <taxon>Peronosporaceae</taxon>
        <taxon>Phytophthora</taxon>
    </lineage>
</organism>
<accession>A0A8T1V4Q3</accession>
<evidence type="ECO:0000313" key="3">
    <source>
        <dbReference type="EMBL" id="KAG7376005.1"/>
    </source>
</evidence>
<dbReference type="Proteomes" id="UP000693981">
    <property type="component" value="Unassembled WGS sequence"/>
</dbReference>
<gene>
    <name evidence="3" type="ORF">PHYBOEH_001896</name>
</gene>
<keyword evidence="1" id="KW-0175">Coiled coil</keyword>
<evidence type="ECO:0000256" key="2">
    <source>
        <dbReference type="SAM" id="MobiDB-lite"/>
    </source>
</evidence>
<feature type="region of interest" description="Disordered" evidence="2">
    <location>
        <begin position="309"/>
        <end position="330"/>
    </location>
</feature>
<feature type="coiled-coil region" evidence="1">
    <location>
        <begin position="111"/>
        <end position="173"/>
    </location>
</feature>
<dbReference type="EMBL" id="JAGDFL010001431">
    <property type="protein sequence ID" value="KAG7376005.1"/>
    <property type="molecule type" value="Genomic_DNA"/>
</dbReference>
<proteinExistence type="predicted"/>
<sequence length="330" mass="37047">MDAMADAYQAALDANVSSTLLNQNFKLAKLIVQLCTDPSRRGDRGLQQRLKMARTFDGVVSACSSIDQPDDSSAELANLRARVAAAEAGEASVTRKLAQETLKRENAELFSREASAEADDLKKALKREKESVNAYYHQILQLQASAELHTDEVEKLEKIIARQKDYAKSLQDRIDKDRVSFQAATVAQTAQSIKLHKLLSEMSKDEYDETKVLRDKYDDMVDTLRFCRRANGILRQHVDARQMDADTLVLASAGIGSGDINLDRLDLDPDSRKLLKECREEVVRTGKREDLAISFARAMYRKRHGIKRKRIRQAPVGSGDDDEESDSDVQ</sequence>
<feature type="compositionally biased region" description="Acidic residues" evidence="2">
    <location>
        <begin position="319"/>
        <end position="330"/>
    </location>
</feature>
<dbReference type="OrthoDB" id="129114at2759"/>
<protein>
    <submittedName>
        <fullName evidence="3">Uncharacterized protein</fullName>
    </submittedName>
</protein>
<evidence type="ECO:0000313" key="4">
    <source>
        <dbReference type="Proteomes" id="UP000693981"/>
    </source>
</evidence>
<evidence type="ECO:0000256" key="1">
    <source>
        <dbReference type="SAM" id="Coils"/>
    </source>
</evidence>
<comment type="caution">
    <text evidence="3">The sequence shown here is derived from an EMBL/GenBank/DDBJ whole genome shotgun (WGS) entry which is preliminary data.</text>
</comment>